<gene>
    <name evidence="1" type="ORF">EVAR_33919_1</name>
</gene>
<dbReference type="AlphaFoldDB" id="A0A4C1VX39"/>
<proteinExistence type="predicted"/>
<keyword evidence="2" id="KW-1185">Reference proteome</keyword>
<reference evidence="1 2" key="1">
    <citation type="journal article" date="2019" name="Commun. Biol.">
        <title>The bagworm genome reveals a unique fibroin gene that provides high tensile strength.</title>
        <authorList>
            <person name="Kono N."/>
            <person name="Nakamura H."/>
            <person name="Ohtoshi R."/>
            <person name="Tomita M."/>
            <person name="Numata K."/>
            <person name="Arakawa K."/>
        </authorList>
    </citation>
    <scope>NUCLEOTIDE SEQUENCE [LARGE SCALE GENOMIC DNA]</scope>
</reference>
<dbReference type="Proteomes" id="UP000299102">
    <property type="component" value="Unassembled WGS sequence"/>
</dbReference>
<evidence type="ECO:0000313" key="1">
    <source>
        <dbReference type="EMBL" id="GBP43391.1"/>
    </source>
</evidence>
<evidence type="ECO:0000313" key="2">
    <source>
        <dbReference type="Proteomes" id="UP000299102"/>
    </source>
</evidence>
<comment type="caution">
    <text evidence="1">The sequence shown here is derived from an EMBL/GenBank/DDBJ whole genome shotgun (WGS) entry which is preliminary data.</text>
</comment>
<dbReference type="EMBL" id="BGZK01000435">
    <property type="protein sequence ID" value="GBP43391.1"/>
    <property type="molecule type" value="Genomic_DNA"/>
</dbReference>
<protein>
    <submittedName>
        <fullName evidence="1">Uncharacterized protein</fullName>
    </submittedName>
</protein>
<accession>A0A4C1VX39</accession>
<organism evidence="1 2">
    <name type="scientific">Eumeta variegata</name>
    <name type="common">Bagworm moth</name>
    <name type="synonym">Eumeta japonica</name>
    <dbReference type="NCBI Taxonomy" id="151549"/>
    <lineage>
        <taxon>Eukaryota</taxon>
        <taxon>Metazoa</taxon>
        <taxon>Ecdysozoa</taxon>
        <taxon>Arthropoda</taxon>
        <taxon>Hexapoda</taxon>
        <taxon>Insecta</taxon>
        <taxon>Pterygota</taxon>
        <taxon>Neoptera</taxon>
        <taxon>Endopterygota</taxon>
        <taxon>Lepidoptera</taxon>
        <taxon>Glossata</taxon>
        <taxon>Ditrysia</taxon>
        <taxon>Tineoidea</taxon>
        <taxon>Psychidae</taxon>
        <taxon>Oiketicinae</taxon>
        <taxon>Eumeta</taxon>
    </lineage>
</organism>
<name>A0A4C1VX39_EUMVA</name>
<sequence>MAGRATHLQMVRRGPRWGCNFYFVAGLSAAAAARRPPPAVRADLVKGRAGAGALANMIDSAAAARGLGANGARAGIQQSFAAQLCLT</sequence>